<keyword evidence="1" id="KW-0547">Nucleotide-binding</keyword>
<dbReference type="InterPro" id="IPR016151">
    <property type="entry name" value="DNA_mismatch_repair_MutS_N"/>
</dbReference>
<evidence type="ECO:0000256" key="5">
    <source>
        <dbReference type="ARBA" id="ARBA00023204"/>
    </source>
</evidence>
<dbReference type="GO" id="GO:0005524">
    <property type="term" value="F:ATP binding"/>
    <property type="evidence" value="ECO:0007669"/>
    <property type="project" value="UniProtKB-KW"/>
</dbReference>
<reference evidence="7" key="1">
    <citation type="submission" date="2018-05" db="EMBL/GenBank/DDBJ databases">
        <authorList>
            <person name="Lanie J.A."/>
            <person name="Ng W.-L."/>
            <person name="Kazmierczak K.M."/>
            <person name="Andrzejewski T.M."/>
            <person name="Davidsen T.M."/>
            <person name="Wayne K.J."/>
            <person name="Tettelin H."/>
            <person name="Glass J.I."/>
            <person name="Rusch D."/>
            <person name="Podicherti R."/>
            <person name="Tsui H.-C.T."/>
            <person name="Winkler M.E."/>
        </authorList>
    </citation>
    <scope>NUCLEOTIDE SEQUENCE</scope>
</reference>
<dbReference type="GO" id="GO:0030983">
    <property type="term" value="F:mismatched DNA binding"/>
    <property type="evidence" value="ECO:0007669"/>
    <property type="project" value="InterPro"/>
</dbReference>
<dbReference type="EMBL" id="UINC01210545">
    <property type="protein sequence ID" value="SVE34056.1"/>
    <property type="molecule type" value="Genomic_DNA"/>
</dbReference>
<keyword evidence="2" id="KW-0227">DNA damage</keyword>
<proteinExistence type="predicted"/>
<evidence type="ECO:0000259" key="6">
    <source>
        <dbReference type="Pfam" id="PF01624"/>
    </source>
</evidence>
<dbReference type="AlphaFoldDB" id="A0A383CNV9"/>
<evidence type="ECO:0000256" key="4">
    <source>
        <dbReference type="ARBA" id="ARBA00023125"/>
    </source>
</evidence>
<feature type="non-terminal residue" evidence="7">
    <location>
        <position position="137"/>
    </location>
</feature>
<dbReference type="FunFam" id="3.40.1170.10:FF:000001">
    <property type="entry name" value="DNA mismatch repair protein MutS"/>
    <property type="match status" value="1"/>
</dbReference>
<evidence type="ECO:0000256" key="1">
    <source>
        <dbReference type="ARBA" id="ARBA00022741"/>
    </source>
</evidence>
<organism evidence="7">
    <name type="scientific">marine metagenome</name>
    <dbReference type="NCBI Taxonomy" id="408172"/>
    <lineage>
        <taxon>unclassified sequences</taxon>
        <taxon>metagenomes</taxon>
        <taxon>ecological metagenomes</taxon>
    </lineage>
</organism>
<protein>
    <recommendedName>
        <fullName evidence="6">DNA mismatch repair protein MutS-like N-terminal domain-containing protein</fullName>
    </recommendedName>
</protein>
<accession>A0A383CNV9</accession>
<feature type="domain" description="DNA mismatch repair protein MutS-like N-terminal" evidence="6">
    <location>
        <begin position="8"/>
        <end position="118"/>
    </location>
</feature>
<evidence type="ECO:0000256" key="3">
    <source>
        <dbReference type="ARBA" id="ARBA00022840"/>
    </source>
</evidence>
<dbReference type="InterPro" id="IPR007695">
    <property type="entry name" value="DNA_mismatch_repair_MutS-lik_N"/>
</dbReference>
<dbReference type="SUPFAM" id="SSF55271">
    <property type="entry name" value="DNA repair protein MutS, domain I"/>
    <property type="match status" value="1"/>
</dbReference>
<evidence type="ECO:0000313" key="7">
    <source>
        <dbReference type="EMBL" id="SVE34056.1"/>
    </source>
</evidence>
<dbReference type="GO" id="GO:0006298">
    <property type="term" value="P:mismatch repair"/>
    <property type="evidence" value="ECO:0007669"/>
    <property type="project" value="InterPro"/>
</dbReference>
<dbReference type="Gene3D" id="3.40.1170.10">
    <property type="entry name" value="DNA repair protein MutS, domain I"/>
    <property type="match status" value="1"/>
</dbReference>
<name>A0A383CNV9_9ZZZZ</name>
<keyword evidence="4" id="KW-0238">DNA-binding</keyword>
<keyword evidence="5" id="KW-0234">DNA repair</keyword>
<dbReference type="Pfam" id="PF01624">
    <property type="entry name" value="MutS_I"/>
    <property type="match status" value="1"/>
</dbReference>
<evidence type="ECO:0000256" key="2">
    <source>
        <dbReference type="ARBA" id="ARBA00022763"/>
    </source>
</evidence>
<sequence length="137" mass="15572">MPVPQAETPMMRQFHAIKKEHPDKILFYRMGDFYEMFGEDAVISAKVLQIALTSRDRKRENSIPMCGIPYRAFEPYLNKMTAAGYKVAICEQMEDPAKVKGLVERQIVRVVTPGTTVSPQLIEADRNHYLLALLGSI</sequence>
<keyword evidence="3" id="KW-0067">ATP-binding</keyword>
<gene>
    <name evidence="7" type="ORF">METZ01_LOCUS486910</name>
</gene>